<dbReference type="GO" id="GO:0000976">
    <property type="term" value="F:transcription cis-regulatory region binding"/>
    <property type="evidence" value="ECO:0007669"/>
    <property type="project" value="TreeGrafter"/>
</dbReference>
<keyword evidence="4" id="KW-0804">Transcription</keyword>
<accession>A0A1M4YLP7</accession>
<dbReference type="PROSITE" id="PS50931">
    <property type="entry name" value="HTH_LYSR"/>
    <property type="match status" value="1"/>
</dbReference>
<keyword evidence="7" id="KW-1185">Reference proteome</keyword>
<dbReference type="GO" id="GO:0003700">
    <property type="term" value="F:DNA-binding transcription factor activity"/>
    <property type="evidence" value="ECO:0007669"/>
    <property type="project" value="InterPro"/>
</dbReference>
<dbReference type="InterPro" id="IPR036390">
    <property type="entry name" value="WH_DNA-bd_sf"/>
</dbReference>
<dbReference type="PRINTS" id="PR00039">
    <property type="entry name" value="HTHLYSR"/>
</dbReference>
<dbReference type="EMBL" id="FQUF01000029">
    <property type="protein sequence ID" value="SHF06306.1"/>
    <property type="molecule type" value="Genomic_DNA"/>
</dbReference>
<keyword evidence="3" id="KW-0238">DNA-binding</keyword>
<proteinExistence type="inferred from homology"/>
<dbReference type="RefSeq" id="WP_073298448.1">
    <property type="nucleotide sequence ID" value="NZ_FQUF01000029.1"/>
</dbReference>
<organism evidence="6 7">
    <name type="scientific">Atopostipes suicloacalis DSM 15692</name>
    <dbReference type="NCBI Taxonomy" id="1121025"/>
    <lineage>
        <taxon>Bacteria</taxon>
        <taxon>Bacillati</taxon>
        <taxon>Bacillota</taxon>
        <taxon>Bacilli</taxon>
        <taxon>Lactobacillales</taxon>
        <taxon>Carnobacteriaceae</taxon>
        <taxon>Atopostipes</taxon>
    </lineage>
</organism>
<dbReference type="InterPro" id="IPR000847">
    <property type="entry name" value="LysR_HTH_N"/>
</dbReference>
<name>A0A1M4YLP7_9LACT</name>
<dbReference type="AlphaFoldDB" id="A0A1M4YLP7"/>
<evidence type="ECO:0000256" key="1">
    <source>
        <dbReference type="ARBA" id="ARBA00009437"/>
    </source>
</evidence>
<evidence type="ECO:0000259" key="5">
    <source>
        <dbReference type="PROSITE" id="PS50931"/>
    </source>
</evidence>
<evidence type="ECO:0000256" key="3">
    <source>
        <dbReference type="ARBA" id="ARBA00023125"/>
    </source>
</evidence>
<evidence type="ECO:0000256" key="2">
    <source>
        <dbReference type="ARBA" id="ARBA00023015"/>
    </source>
</evidence>
<dbReference type="STRING" id="1121025.SAMN02745249_01725"/>
<dbReference type="PANTHER" id="PTHR30126">
    <property type="entry name" value="HTH-TYPE TRANSCRIPTIONAL REGULATOR"/>
    <property type="match status" value="1"/>
</dbReference>
<dbReference type="Proteomes" id="UP000184128">
    <property type="component" value="Unassembled WGS sequence"/>
</dbReference>
<reference evidence="6 7" key="1">
    <citation type="submission" date="2016-11" db="EMBL/GenBank/DDBJ databases">
        <authorList>
            <person name="Jaros S."/>
            <person name="Januszkiewicz K."/>
            <person name="Wedrychowicz H."/>
        </authorList>
    </citation>
    <scope>NUCLEOTIDE SEQUENCE [LARGE SCALE GENOMIC DNA]</scope>
    <source>
        <strain evidence="6 7">DSM 15692</strain>
    </source>
</reference>
<dbReference type="InterPro" id="IPR036388">
    <property type="entry name" value="WH-like_DNA-bd_sf"/>
</dbReference>
<feature type="domain" description="HTH lysR-type" evidence="5">
    <location>
        <begin position="1"/>
        <end position="58"/>
    </location>
</feature>
<dbReference type="SUPFAM" id="SSF46785">
    <property type="entry name" value="Winged helix' DNA-binding domain"/>
    <property type="match status" value="1"/>
</dbReference>
<dbReference type="PANTHER" id="PTHR30126:SF40">
    <property type="entry name" value="HTH-TYPE TRANSCRIPTIONAL REGULATOR GLTR"/>
    <property type="match status" value="1"/>
</dbReference>
<keyword evidence="2" id="KW-0805">Transcription regulation</keyword>
<evidence type="ECO:0000313" key="6">
    <source>
        <dbReference type="EMBL" id="SHF06306.1"/>
    </source>
</evidence>
<evidence type="ECO:0000256" key="4">
    <source>
        <dbReference type="ARBA" id="ARBA00023163"/>
    </source>
</evidence>
<evidence type="ECO:0000313" key="7">
    <source>
        <dbReference type="Proteomes" id="UP000184128"/>
    </source>
</evidence>
<protein>
    <submittedName>
        <fullName evidence="6">Regulatory helix-turn-helix protein, lysR family</fullName>
    </submittedName>
</protein>
<dbReference type="Gene3D" id="1.10.10.10">
    <property type="entry name" value="Winged helix-like DNA-binding domain superfamily/Winged helix DNA-binding domain"/>
    <property type="match status" value="1"/>
</dbReference>
<comment type="similarity">
    <text evidence="1">Belongs to the LysR transcriptional regulatory family.</text>
</comment>
<dbReference type="OrthoDB" id="9803735at2"/>
<dbReference type="Pfam" id="PF00126">
    <property type="entry name" value="HTH_1"/>
    <property type="match status" value="1"/>
</dbReference>
<sequence>MNFKLLETFIAVIDHQTMSRAAEHLFTSQPNVSMMIMKLEDYFSTKLFYRTSKGLQLTPV</sequence>
<gene>
    <name evidence="6" type="ORF">SAMN02745249_01725</name>
</gene>